<dbReference type="GeneID" id="91094375"/>
<dbReference type="Proteomes" id="UP001355207">
    <property type="component" value="Chromosome 4"/>
</dbReference>
<name>A0AAX4JTV6_9TREE</name>
<proteinExistence type="predicted"/>
<gene>
    <name evidence="1" type="ORF">L201_003705</name>
</gene>
<sequence length="160" mass="18966">MKYTSDWENWDVIGWLEPTIEERNAVLCGQSTTPGAIRKYFSVTQAEHEESSNASREEWPPEYDELYYPLLKQSLARFDISQSSRDSIHTILYGRRTRLKKVDETAKSWHLWLKNWRDHPQTIPEIIENEEKTGLDLLTGDYSEEEFERATRRRIDNSDP</sequence>
<evidence type="ECO:0000313" key="1">
    <source>
        <dbReference type="EMBL" id="WWC88792.1"/>
    </source>
</evidence>
<organism evidence="1 2">
    <name type="scientific">Kwoniella dendrophila CBS 6074</name>
    <dbReference type="NCBI Taxonomy" id="1295534"/>
    <lineage>
        <taxon>Eukaryota</taxon>
        <taxon>Fungi</taxon>
        <taxon>Dikarya</taxon>
        <taxon>Basidiomycota</taxon>
        <taxon>Agaricomycotina</taxon>
        <taxon>Tremellomycetes</taxon>
        <taxon>Tremellales</taxon>
        <taxon>Cryptococcaceae</taxon>
        <taxon>Kwoniella</taxon>
    </lineage>
</organism>
<reference evidence="1 2" key="1">
    <citation type="submission" date="2024-01" db="EMBL/GenBank/DDBJ databases">
        <title>Comparative genomics of Cryptococcus and Kwoniella reveals pathogenesis evolution and contrasting modes of karyotype evolution via chromosome fusion or intercentromeric recombination.</title>
        <authorList>
            <person name="Coelho M.A."/>
            <person name="David-Palma M."/>
            <person name="Shea T."/>
            <person name="Bowers K."/>
            <person name="McGinley-Smith S."/>
            <person name="Mohammad A.W."/>
            <person name="Gnirke A."/>
            <person name="Yurkov A.M."/>
            <person name="Nowrousian M."/>
            <person name="Sun S."/>
            <person name="Cuomo C.A."/>
            <person name="Heitman J."/>
        </authorList>
    </citation>
    <scope>NUCLEOTIDE SEQUENCE [LARGE SCALE GENOMIC DNA]</scope>
    <source>
        <strain evidence="1 2">CBS 6074</strain>
    </source>
</reference>
<dbReference type="AlphaFoldDB" id="A0AAX4JTV6"/>
<protein>
    <submittedName>
        <fullName evidence="1">Uncharacterized protein</fullName>
    </submittedName>
</protein>
<dbReference type="RefSeq" id="XP_066075555.1">
    <property type="nucleotide sequence ID" value="XM_066219458.1"/>
</dbReference>
<accession>A0AAX4JTV6</accession>
<evidence type="ECO:0000313" key="2">
    <source>
        <dbReference type="Proteomes" id="UP001355207"/>
    </source>
</evidence>
<dbReference type="EMBL" id="CP144101">
    <property type="protein sequence ID" value="WWC88792.1"/>
    <property type="molecule type" value="Genomic_DNA"/>
</dbReference>
<keyword evidence="2" id="KW-1185">Reference proteome</keyword>